<comment type="caution">
    <text evidence="12">The sequence shown here is derived from an EMBL/GenBank/DDBJ whole genome shotgun (WGS) entry which is preliminary data.</text>
</comment>
<keyword evidence="8" id="KW-0067">ATP-binding</keyword>
<dbReference type="GO" id="GO:0006189">
    <property type="term" value="P:'de novo' IMP biosynthetic process"/>
    <property type="evidence" value="ECO:0007669"/>
    <property type="project" value="TreeGrafter"/>
</dbReference>
<keyword evidence="6" id="KW-0547">Nucleotide-binding</keyword>
<name>A0AA39CSY7_9EURO</name>
<dbReference type="EMBL" id="JAPDRN010000129">
    <property type="protein sequence ID" value="KAJ9619773.1"/>
    <property type="molecule type" value="Genomic_DNA"/>
</dbReference>
<keyword evidence="5" id="KW-0436">Ligase</keyword>
<evidence type="ECO:0000256" key="2">
    <source>
        <dbReference type="ARBA" id="ARBA00010190"/>
    </source>
</evidence>
<dbReference type="GO" id="GO:0004639">
    <property type="term" value="F:phosphoribosylaminoimidazolesuccinocarboxamide synthase activity"/>
    <property type="evidence" value="ECO:0007669"/>
    <property type="project" value="UniProtKB-EC"/>
</dbReference>
<dbReference type="InterPro" id="IPR009305">
    <property type="entry name" value="Mpo1-like"/>
</dbReference>
<evidence type="ECO:0000256" key="4">
    <source>
        <dbReference type="ARBA" id="ARBA00016460"/>
    </source>
</evidence>
<dbReference type="Gene3D" id="3.30.470.20">
    <property type="entry name" value="ATP-grasp fold, B domain"/>
    <property type="match status" value="1"/>
</dbReference>
<evidence type="ECO:0000256" key="10">
    <source>
        <dbReference type="SAM" id="Phobius"/>
    </source>
</evidence>
<evidence type="ECO:0000313" key="12">
    <source>
        <dbReference type="EMBL" id="KAJ9619773.1"/>
    </source>
</evidence>
<feature type="transmembrane region" description="Helical" evidence="10">
    <location>
        <begin position="510"/>
        <end position="527"/>
    </location>
</feature>
<evidence type="ECO:0000256" key="3">
    <source>
        <dbReference type="ARBA" id="ARBA00012217"/>
    </source>
</evidence>
<dbReference type="FunFam" id="3.30.470.20:FF:000015">
    <property type="entry name" value="Phosphoribosylaminoimidazole-succinocarboxamide synthase"/>
    <property type="match status" value="1"/>
</dbReference>
<keyword evidence="10" id="KW-0812">Transmembrane</keyword>
<dbReference type="CDD" id="cd01414">
    <property type="entry name" value="SAICAR_synt_Sc"/>
    <property type="match status" value="1"/>
</dbReference>
<comment type="similarity">
    <text evidence="2">Belongs to the SAICAR synthetase family.</text>
</comment>
<dbReference type="PANTHER" id="PTHR43700">
    <property type="entry name" value="PHOSPHORIBOSYLAMINOIMIDAZOLE-SUCCINOCARBOXAMIDE SYNTHASE"/>
    <property type="match status" value="1"/>
</dbReference>
<accession>A0AA39CSY7</accession>
<dbReference type="GO" id="GO:0005524">
    <property type="term" value="F:ATP binding"/>
    <property type="evidence" value="ECO:0007669"/>
    <property type="project" value="UniProtKB-KW"/>
</dbReference>
<dbReference type="InterPro" id="IPR018236">
    <property type="entry name" value="SAICAR_synthetase_CS"/>
</dbReference>
<organism evidence="12">
    <name type="scientific">Knufia peltigerae</name>
    <dbReference type="NCBI Taxonomy" id="1002370"/>
    <lineage>
        <taxon>Eukaryota</taxon>
        <taxon>Fungi</taxon>
        <taxon>Dikarya</taxon>
        <taxon>Ascomycota</taxon>
        <taxon>Pezizomycotina</taxon>
        <taxon>Eurotiomycetes</taxon>
        <taxon>Chaetothyriomycetidae</taxon>
        <taxon>Chaetothyriales</taxon>
        <taxon>Trichomeriaceae</taxon>
        <taxon>Knufia</taxon>
    </lineage>
</organism>
<dbReference type="NCBIfam" id="TIGR00081">
    <property type="entry name" value="purC"/>
    <property type="match status" value="1"/>
</dbReference>
<dbReference type="AlphaFoldDB" id="A0AA39CSY7"/>
<dbReference type="InterPro" id="IPR028923">
    <property type="entry name" value="SAICAR_synt/ADE2_N"/>
</dbReference>
<evidence type="ECO:0000256" key="9">
    <source>
        <dbReference type="ARBA" id="ARBA00030409"/>
    </source>
</evidence>
<reference evidence="12" key="1">
    <citation type="submission" date="2022-10" db="EMBL/GenBank/DDBJ databases">
        <title>Culturing micro-colonial fungi from biological soil crusts in the Mojave desert and describing Neophaeococcomyces mojavensis, and introducing the new genera and species Taxawa tesnikishii.</title>
        <authorList>
            <person name="Kurbessoian T."/>
            <person name="Stajich J.E."/>
        </authorList>
    </citation>
    <scope>NUCLEOTIDE SEQUENCE</scope>
    <source>
        <strain evidence="12">TK_35</strain>
    </source>
</reference>
<dbReference type="InterPro" id="IPR001636">
    <property type="entry name" value="SAICAR_synth"/>
</dbReference>
<dbReference type="PROSITE" id="PS01058">
    <property type="entry name" value="SAICAR_SYNTHETASE_2"/>
    <property type="match status" value="1"/>
</dbReference>
<dbReference type="Pfam" id="PF01259">
    <property type="entry name" value="SAICAR_synt"/>
    <property type="match status" value="1"/>
</dbReference>
<dbReference type="Pfam" id="PF06127">
    <property type="entry name" value="Mpo1-like"/>
    <property type="match status" value="1"/>
</dbReference>
<gene>
    <name evidence="12" type="ORF">H2204_012535</name>
</gene>
<dbReference type="GO" id="GO:0005737">
    <property type="term" value="C:cytoplasm"/>
    <property type="evidence" value="ECO:0007669"/>
    <property type="project" value="TreeGrafter"/>
</dbReference>
<comment type="pathway">
    <text evidence="1">Purine metabolism; IMP biosynthesis via de novo pathway; 5-amino-1-(5-phospho-D-ribosyl)imidazole-4-carboxamide from 5-amino-1-(5-phospho-D-ribosyl)imidazole-4-carboxylate: step 1/2.</text>
</comment>
<evidence type="ECO:0000256" key="5">
    <source>
        <dbReference type="ARBA" id="ARBA00022598"/>
    </source>
</evidence>
<feature type="transmembrane region" description="Helical" evidence="10">
    <location>
        <begin position="486"/>
        <end position="504"/>
    </location>
</feature>
<evidence type="ECO:0000256" key="8">
    <source>
        <dbReference type="ARBA" id="ARBA00022840"/>
    </source>
</evidence>
<sequence>MDAHFTRIDEAPGVPVPTTLLQSDLPGLPLRHRGKVRDVFDIPRERLPAGTPPGDYLLMVATDRLSAFDVVLPDPIPGKGEMLCQVSNFWFAKTAHLMPNHLTGIDVASVLPEGVDAALYAKRAVVTRKLKPVPVEAIARGYLIGSGWKDYQRTGKVSGIDLPDGLRQAEQLPEPIFTPSTKAAVGDHDENIDFDAMVKTVGAEMAERVRDATLRIYKFAADYARERGIILADTKFEFGTDADGRLYIMDEMLTPDSSRYWPADEYEVGTSPPSYDKQFVRDYLETLDWGKTAPGPSIPAEIIERTRAKYAEALQRLAGISCRPLAGNLGAPAARHGLALLSVAPGSAGRWPATSAKLQPGMAWLYCRPRPGYAGHMQTTTQLARPIDRYFASYSDDHRNVVNQRIHVVAVPAILWSVVALLWCVPPLITWFQYGIWSAFAMFSAWCFYNKLSRPLGIGMLIQFFVFGCLCRLLEAEIGLHNLRSLAIGVFVVAWIAQFIGHKFEGRKPSFLTDLTYLLIGPAWVMAKAYRKLDWRY</sequence>
<feature type="transmembrane region" description="Helical" evidence="10">
    <location>
        <begin position="455"/>
        <end position="474"/>
    </location>
</feature>
<dbReference type="SUPFAM" id="SSF56104">
    <property type="entry name" value="SAICAR synthase-like"/>
    <property type="match status" value="1"/>
</dbReference>
<dbReference type="Gene3D" id="3.30.200.20">
    <property type="entry name" value="Phosphorylase Kinase, domain 1"/>
    <property type="match status" value="1"/>
</dbReference>
<evidence type="ECO:0000259" key="11">
    <source>
        <dbReference type="Pfam" id="PF01259"/>
    </source>
</evidence>
<keyword evidence="10" id="KW-0472">Membrane</keyword>
<evidence type="ECO:0000256" key="6">
    <source>
        <dbReference type="ARBA" id="ARBA00022741"/>
    </source>
</evidence>
<evidence type="ECO:0000256" key="7">
    <source>
        <dbReference type="ARBA" id="ARBA00022755"/>
    </source>
</evidence>
<dbReference type="NCBIfam" id="NF010568">
    <property type="entry name" value="PRK13961.1"/>
    <property type="match status" value="1"/>
</dbReference>
<dbReference type="PANTHER" id="PTHR43700:SF1">
    <property type="entry name" value="PHOSPHORIBOSYLAMINOIMIDAZOLE-SUCCINOCARBOXAMIDE SYNTHASE"/>
    <property type="match status" value="1"/>
</dbReference>
<protein>
    <recommendedName>
        <fullName evidence="4">Phosphoribosylaminoimidazole-succinocarboxamide synthase</fullName>
        <ecNumber evidence="3">6.3.2.6</ecNumber>
    </recommendedName>
    <alternativeName>
        <fullName evidence="9">SAICAR synthetase</fullName>
    </alternativeName>
</protein>
<evidence type="ECO:0000256" key="1">
    <source>
        <dbReference type="ARBA" id="ARBA00004672"/>
    </source>
</evidence>
<dbReference type="EC" id="6.3.2.6" evidence="3"/>
<dbReference type="HAMAP" id="MF_00137">
    <property type="entry name" value="SAICAR_synth"/>
    <property type="match status" value="1"/>
</dbReference>
<keyword evidence="10" id="KW-1133">Transmembrane helix</keyword>
<proteinExistence type="inferred from homology"/>
<feature type="domain" description="SAICAR synthetase/ADE2 N-terminal" evidence="11">
    <location>
        <begin position="32"/>
        <end position="290"/>
    </location>
</feature>
<keyword evidence="7" id="KW-0658">Purine biosynthesis</keyword>
<dbReference type="PROSITE" id="PS01057">
    <property type="entry name" value="SAICAR_SYNTHETASE_1"/>
    <property type="match status" value="1"/>
</dbReference>
<dbReference type="FunFam" id="3.30.200.20:FF:000365">
    <property type="entry name" value="Phosphoribosylaminoimidazole-succinocarboxamide synthase"/>
    <property type="match status" value="1"/>
</dbReference>